<reference evidence="1 2" key="1">
    <citation type="journal article" date="2021" name="Elife">
        <title>Chloroplast acquisition without the gene transfer in kleptoplastic sea slugs, Plakobranchus ocellatus.</title>
        <authorList>
            <person name="Maeda T."/>
            <person name="Takahashi S."/>
            <person name="Yoshida T."/>
            <person name="Shimamura S."/>
            <person name="Takaki Y."/>
            <person name="Nagai Y."/>
            <person name="Toyoda A."/>
            <person name="Suzuki Y."/>
            <person name="Arimoto A."/>
            <person name="Ishii H."/>
            <person name="Satoh N."/>
            <person name="Nishiyama T."/>
            <person name="Hasebe M."/>
            <person name="Maruyama T."/>
            <person name="Minagawa J."/>
            <person name="Obokata J."/>
            <person name="Shigenobu S."/>
        </authorList>
    </citation>
    <scope>NUCLEOTIDE SEQUENCE [LARGE SCALE GENOMIC DNA]</scope>
</reference>
<sequence length="105" mass="12568">MAETILPLHATLEMFYGRDHSTLIQHIDHVLRQRPHYPHLSHRPSSKEETTLRHCHIDHVLRQRSLYPHLSHRPSSKEETTLPHCHIDHVLRQRSLYPHYKLALM</sequence>
<dbReference type="AlphaFoldDB" id="A0AAV3ZUU2"/>
<evidence type="ECO:0000313" key="2">
    <source>
        <dbReference type="Proteomes" id="UP000735302"/>
    </source>
</evidence>
<dbReference type="Proteomes" id="UP000735302">
    <property type="component" value="Unassembled WGS sequence"/>
</dbReference>
<comment type="caution">
    <text evidence="1">The sequence shown here is derived from an EMBL/GenBank/DDBJ whole genome shotgun (WGS) entry which is preliminary data.</text>
</comment>
<organism evidence="1 2">
    <name type="scientific">Plakobranchus ocellatus</name>
    <dbReference type="NCBI Taxonomy" id="259542"/>
    <lineage>
        <taxon>Eukaryota</taxon>
        <taxon>Metazoa</taxon>
        <taxon>Spiralia</taxon>
        <taxon>Lophotrochozoa</taxon>
        <taxon>Mollusca</taxon>
        <taxon>Gastropoda</taxon>
        <taxon>Heterobranchia</taxon>
        <taxon>Euthyneura</taxon>
        <taxon>Panpulmonata</taxon>
        <taxon>Sacoglossa</taxon>
        <taxon>Placobranchoidea</taxon>
        <taxon>Plakobranchidae</taxon>
        <taxon>Plakobranchus</taxon>
    </lineage>
</organism>
<name>A0AAV3ZUU2_9GAST</name>
<evidence type="ECO:0000313" key="1">
    <source>
        <dbReference type="EMBL" id="GFN98316.1"/>
    </source>
</evidence>
<dbReference type="EMBL" id="BLXT01002845">
    <property type="protein sequence ID" value="GFN98316.1"/>
    <property type="molecule type" value="Genomic_DNA"/>
</dbReference>
<accession>A0AAV3ZUU2</accession>
<keyword evidence="2" id="KW-1185">Reference proteome</keyword>
<gene>
    <name evidence="1" type="ORF">PoB_002482200</name>
</gene>
<proteinExistence type="predicted"/>
<protein>
    <submittedName>
        <fullName evidence="1">Uncharacterized protein</fullName>
    </submittedName>
</protein>